<gene>
    <name evidence="4" type="ORF">BOX15_Mlig023448g2</name>
</gene>
<evidence type="ECO:0000256" key="1">
    <source>
        <dbReference type="SAM" id="Coils"/>
    </source>
</evidence>
<feature type="region of interest" description="Disordered" evidence="2">
    <location>
        <begin position="307"/>
        <end position="338"/>
    </location>
</feature>
<feature type="region of interest" description="Disordered" evidence="2">
    <location>
        <begin position="720"/>
        <end position="744"/>
    </location>
</feature>
<feature type="region of interest" description="Disordered" evidence="2">
    <location>
        <begin position="99"/>
        <end position="171"/>
    </location>
</feature>
<keyword evidence="5" id="KW-1185">Reference proteome</keyword>
<organism evidence="4 5">
    <name type="scientific">Macrostomum lignano</name>
    <dbReference type="NCBI Taxonomy" id="282301"/>
    <lineage>
        <taxon>Eukaryota</taxon>
        <taxon>Metazoa</taxon>
        <taxon>Spiralia</taxon>
        <taxon>Lophotrochozoa</taxon>
        <taxon>Platyhelminthes</taxon>
        <taxon>Rhabditophora</taxon>
        <taxon>Macrostomorpha</taxon>
        <taxon>Macrostomida</taxon>
        <taxon>Macrostomidae</taxon>
        <taxon>Macrostomum</taxon>
    </lineage>
</organism>
<dbReference type="STRING" id="282301.A0A267FXQ8"/>
<feature type="non-terminal residue" evidence="4">
    <location>
        <position position="1"/>
    </location>
</feature>
<feature type="region of interest" description="Disordered" evidence="2">
    <location>
        <begin position="904"/>
        <end position="1003"/>
    </location>
</feature>
<dbReference type="PANTHER" id="PTHR14164:SF12">
    <property type="entry name" value="PERICENTRIOLAR MATERIAL 1 PROTEIN"/>
    <property type="match status" value="1"/>
</dbReference>
<dbReference type="OrthoDB" id="2125770at2759"/>
<feature type="domain" description="Pericentriolar material 1 protein C-terminal" evidence="3">
    <location>
        <begin position="588"/>
        <end position="687"/>
    </location>
</feature>
<protein>
    <recommendedName>
        <fullName evidence="3">Pericentriolar material 1 protein C-terminal domain-containing protein</fullName>
    </recommendedName>
</protein>
<reference evidence="4 5" key="1">
    <citation type="submission" date="2017-06" db="EMBL/GenBank/DDBJ databases">
        <title>A platform for efficient transgenesis in Macrostomum lignano, a flatworm model organism for stem cell research.</title>
        <authorList>
            <person name="Berezikov E."/>
        </authorList>
    </citation>
    <scope>NUCLEOTIDE SEQUENCE [LARGE SCALE GENOMIC DNA]</scope>
    <source>
        <strain evidence="4">DV1</strain>
        <tissue evidence="4">Whole organism</tissue>
    </source>
</reference>
<evidence type="ECO:0000256" key="2">
    <source>
        <dbReference type="SAM" id="MobiDB-lite"/>
    </source>
</evidence>
<accession>A0A267FXQ8</accession>
<feature type="compositionally biased region" description="Low complexity" evidence="2">
    <location>
        <begin position="721"/>
        <end position="744"/>
    </location>
</feature>
<dbReference type="GO" id="GO:0034454">
    <property type="term" value="P:microtubule anchoring at centrosome"/>
    <property type="evidence" value="ECO:0007669"/>
    <property type="project" value="InterPro"/>
</dbReference>
<feature type="compositionally biased region" description="Low complexity" evidence="2">
    <location>
        <begin position="438"/>
        <end position="451"/>
    </location>
</feature>
<name>A0A267FXQ8_9PLAT</name>
<dbReference type="InterPro" id="IPR031446">
    <property type="entry name" value="PCM1_C"/>
</dbReference>
<dbReference type="GO" id="GO:0036064">
    <property type="term" value="C:ciliary basal body"/>
    <property type="evidence" value="ECO:0007669"/>
    <property type="project" value="TreeGrafter"/>
</dbReference>
<feature type="region of interest" description="Disordered" evidence="2">
    <location>
        <begin position="567"/>
        <end position="586"/>
    </location>
</feature>
<comment type="caution">
    <text evidence="4">The sequence shown here is derived from an EMBL/GenBank/DDBJ whole genome shotgun (WGS) entry which is preliminary data.</text>
</comment>
<feature type="compositionally biased region" description="Acidic residues" evidence="2">
    <location>
        <begin position="108"/>
        <end position="130"/>
    </location>
</feature>
<dbReference type="Proteomes" id="UP000215902">
    <property type="component" value="Unassembled WGS sequence"/>
</dbReference>
<evidence type="ECO:0000259" key="3">
    <source>
        <dbReference type="Pfam" id="PF15717"/>
    </source>
</evidence>
<dbReference type="AlphaFoldDB" id="A0A267FXQ8"/>
<feature type="region of interest" description="Disordered" evidence="2">
    <location>
        <begin position="375"/>
        <end position="452"/>
    </location>
</feature>
<dbReference type="GO" id="GO:0071539">
    <property type="term" value="P:protein localization to centrosome"/>
    <property type="evidence" value="ECO:0007669"/>
    <property type="project" value="InterPro"/>
</dbReference>
<feature type="coiled-coil region" evidence="1">
    <location>
        <begin position="225"/>
        <end position="255"/>
    </location>
</feature>
<feature type="compositionally biased region" description="Basic and acidic residues" evidence="2">
    <location>
        <begin position="131"/>
        <end position="149"/>
    </location>
</feature>
<evidence type="ECO:0000313" key="4">
    <source>
        <dbReference type="EMBL" id="PAA78595.1"/>
    </source>
</evidence>
<dbReference type="InterPro" id="IPR024138">
    <property type="entry name" value="Pericentriolar_Pcm1"/>
</dbReference>
<proteinExistence type="predicted"/>
<feature type="region of interest" description="Disordered" evidence="2">
    <location>
        <begin position="674"/>
        <end position="702"/>
    </location>
</feature>
<feature type="compositionally biased region" description="Acidic residues" evidence="2">
    <location>
        <begin position="909"/>
        <end position="934"/>
    </location>
</feature>
<sequence length="1003" mass="108894">IRENNIKIMLRSETKRREAAVNGSANSDVDGYASDIKSLSARLQQIRHYLRQAAQLRRSVGGRQGRNLDSLMQQLAAQERHCSAALEDRLRRHAVIDMAADQQSDGERDSEDVGDQDDADEDGDADEDVEVESKGRPTIESKLGRHPDTADTSQCGEDDSERGVDVDSGEELEALRNQRDLLRRMLQPAGSQQPQQHRQLPALPASNQQVASAGAPSEDALVKRLMDLESRRARLDQTLEELADLRADASTTSTEVQAAAGSFSARQTAGEAAQLLGAMETMQARLDRLRSVRDRLESVRQLADDYRRSGTSLSTNQSGGGGGQNGDDDGDGGNAEASAAERELRQLVLERQRLVDLQTQLELLHSAAGRDAAAAAAALAAAEQEDNDEEAAGQQEEEEEEQADADDDEDDEDGDDDAYNDGDSATFPAGLEARERQQQQQQQQQQQRQSQISAEQLGSAEFGAGAAQIAVCLQQCCALLSAQQQQLHRLTQQVNDLQQRQQQQQPAALYQSYPGYWWGFWGQHHPYQQQQQQQVPCCSCADTAAQRQAAMSTTRATIGSQTDLAQQSAFSAAESETDNSEAHSQQGFDRLRSSIYSEVAAVISQNESRPHYLIELFRELQLLSTDRLRQRALQQLQRLVNGYLASRPPWLRDSDDGDGEGDYDRGAVAVVVDVEQTPSESYATTTTSAAAEEATAEAPFARDSLGDTAINLDRAMRQVRQHQQQQRQHLLSSSSSGGRAAVAAGASASGRIDAEQLDRQVKSVVRHLIPALRARAQEVATPQLLKWVADLALQRVKLILDPSATGDEAGSSAASTASAASKDSEFDQFFARQLSSLLADSLARFRGHRLADCTEDMLVDLSELLFNELAFFRLVNNLDISNDDVPAAAGGDTDSVATEDVAANKAENEDTGQDEEEPDNGEETEGGDGEESEAETASAKAVEDYADDFEEAATSSDAEAAGAAVQNHEKEVSPNSAPADVKSREQQSNGEIVADEEVKADDS</sequence>
<keyword evidence="1" id="KW-0175">Coiled coil</keyword>
<dbReference type="EMBL" id="NIVC01000677">
    <property type="protein sequence ID" value="PAA78595.1"/>
    <property type="molecule type" value="Genomic_DNA"/>
</dbReference>
<dbReference type="PANTHER" id="PTHR14164">
    <property type="entry name" value="PERICENTRIOLAR MATERIAL 1-RELATED"/>
    <property type="match status" value="1"/>
</dbReference>
<dbReference type="Pfam" id="PF15717">
    <property type="entry name" value="PCM1_C"/>
    <property type="match status" value="2"/>
</dbReference>
<dbReference type="GO" id="GO:1905515">
    <property type="term" value="P:non-motile cilium assembly"/>
    <property type="evidence" value="ECO:0007669"/>
    <property type="project" value="TreeGrafter"/>
</dbReference>
<evidence type="ECO:0000313" key="5">
    <source>
        <dbReference type="Proteomes" id="UP000215902"/>
    </source>
</evidence>
<feature type="domain" description="Pericentriolar material 1 protein C-terminal" evidence="3">
    <location>
        <begin position="698"/>
        <end position="971"/>
    </location>
</feature>
<feature type="compositionally biased region" description="Acidic residues" evidence="2">
    <location>
        <begin position="383"/>
        <end position="420"/>
    </location>
</feature>
<dbReference type="GO" id="GO:0034451">
    <property type="term" value="C:centriolar satellite"/>
    <property type="evidence" value="ECO:0007669"/>
    <property type="project" value="TreeGrafter"/>
</dbReference>
<feature type="compositionally biased region" description="Low complexity" evidence="2">
    <location>
        <begin position="679"/>
        <end position="698"/>
    </location>
</feature>
<feature type="compositionally biased region" description="Low complexity" evidence="2">
    <location>
        <begin position="952"/>
        <end position="964"/>
    </location>
</feature>